<evidence type="ECO:0000313" key="5">
    <source>
        <dbReference type="EMBL" id="KAG5457632.1"/>
    </source>
</evidence>
<dbReference type="PANTHER" id="PTHR24171">
    <property type="entry name" value="ANKYRIN REPEAT DOMAIN-CONTAINING PROTEIN 39-RELATED"/>
    <property type="match status" value="1"/>
</dbReference>
<dbReference type="Gene3D" id="1.25.40.20">
    <property type="entry name" value="Ankyrin repeat-containing domain"/>
    <property type="match status" value="2"/>
</dbReference>
<reference evidence="5 6" key="1">
    <citation type="journal article" name="Sci. Rep.">
        <title>Genome-scale phylogenetic analyses confirm Olpidium as the closest living zoosporic fungus to the non-flagellated, terrestrial fungi.</title>
        <authorList>
            <person name="Chang Y."/>
            <person name="Rochon D."/>
            <person name="Sekimoto S."/>
            <person name="Wang Y."/>
            <person name="Chovatia M."/>
            <person name="Sandor L."/>
            <person name="Salamov A."/>
            <person name="Grigoriev I.V."/>
            <person name="Stajich J.E."/>
            <person name="Spatafora J.W."/>
        </authorList>
    </citation>
    <scope>NUCLEOTIDE SEQUENCE [LARGE SCALE GENOMIC DNA]</scope>
    <source>
        <strain evidence="5">S191</strain>
    </source>
</reference>
<feature type="compositionally biased region" description="Low complexity" evidence="4">
    <location>
        <begin position="330"/>
        <end position="339"/>
    </location>
</feature>
<feature type="compositionally biased region" description="Polar residues" evidence="4">
    <location>
        <begin position="175"/>
        <end position="188"/>
    </location>
</feature>
<feature type="region of interest" description="Disordered" evidence="4">
    <location>
        <begin position="169"/>
        <end position="224"/>
    </location>
</feature>
<keyword evidence="6" id="KW-1185">Reference proteome</keyword>
<protein>
    <submittedName>
        <fullName evidence="5">Ankyrin repeat-containing domain protein</fullName>
    </submittedName>
</protein>
<feature type="compositionally biased region" description="Basic residues" evidence="4">
    <location>
        <begin position="1"/>
        <end position="10"/>
    </location>
</feature>
<dbReference type="Proteomes" id="UP000673691">
    <property type="component" value="Unassembled WGS sequence"/>
</dbReference>
<dbReference type="SMART" id="SM00248">
    <property type="entry name" value="ANK"/>
    <property type="match status" value="4"/>
</dbReference>
<dbReference type="PANTHER" id="PTHR24171:SF9">
    <property type="entry name" value="ANKYRIN REPEAT DOMAIN-CONTAINING PROTEIN 39"/>
    <property type="match status" value="1"/>
</dbReference>
<feature type="region of interest" description="Disordered" evidence="4">
    <location>
        <begin position="1"/>
        <end position="64"/>
    </location>
</feature>
<feature type="repeat" description="ANK" evidence="3">
    <location>
        <begin position="104"/>
        <end position="136"/>
    </location>
</feature>
<keyword evidence="2 3" id="KW-0040">ANK repeat</keyword>
<organism evidence="5 6">
    <name type="scientific">Olpidium bornovanus</name>
    <dbReference type="NCBI Taxonomy" id="278681"/>
    <lineage>
        <taxon>Eukaryota</taxon>
        <taxon>Fungi</taxon>
        <taxon>Fungi incertae sedis</taxon>
        <taxon>Olpidiomycota</taxon>
        <taxon>Olpidiomycotina</taxon>
        <taxon>Olpidiomycetes</taxon>
        <taxon>Olpidiales</taxon>
        <taxon>Olpidiaceae</taxon>
        <taxon>Olpidium</taxon>
    </lineage>
</organism>
<sequence>MEKVKPRKRTAGSTAAPKSAGKARPSLAASLPALSANEKTSAASRRGTADAAGGIQQPLPPRRLSRIPTKDEWVLLNAAEKGDVDTVYALVWKGTDVMCRKPVFGTNPIGLAARAGHTKIVSILMEAGGVISDADDYGVTPLHWAATGGHSALIAAMLTQASMPVLGKRIATAPDPSNGSQEDSTGTAQPHALPSSGGNRPASTGDRERPGTTGSTANADRTGVSLPDVLTAKDQYGSTALHFAAARNDDATVYQLVTAGSDVALRNNGGRRPQDLTTSETLKAFLEEEELKLLKSQTSRRSAASAAEKEKADKKGKRAKKKRPASVSVGRTATGSAPPAGGGKSSARRAASAAADEVPNVVPKEKWSVAMSMSTPSVAAADAARPTSKDDTAAPSATRPSVQPRVNAKHHRRKSQPTQRAVPKTAAEGG</sequence>
<feature type="compositionally biased region" description="Low complexity" evidence="4">
    <location>
        <begin position="25"/>
        <end position="36"/>
    </location>
</feature>
<evidence type="ECO:0000256" key="1">
    <source>
        <dbReference type="ARBA" id="ARBA00022737"/>
    </source>
</evidence>
<dbReference type="Pfam" id="PF00023">
    <property type="entry name" value="Ank"/>
    <property type="match status" value="1"/>
</dbReference>
<dbReference type="EMBL" id="JAEFCI010009750">
    <property type="protein sequence ID" value="KAG5457632.1"/>
    <property type="molecule type" value="Genomic_DNA"/>
</dbReference>
<dbReference type="PROSITE" id="PS50088">
    <property type="entry name" value="ANK_REPEAT"/>
    <property type="match status" value="2"/>
</dbReference>
<dbReference type="InterPro" id="IPR036770">
    <property type="entry name" value="Ankyrin_rpt-contain_sf"/>
</dbReference>
<feature type="repeat" description="ANK" evidence="3">
    <location>
        <begin position="236"/>
        <end position="268"/>
    </location>
</feature>
<dbReference type="SUPFAM" id="SSF48403">
    <property type="entry name" value="Ankyrin repeat"/>
    <property type="match status" value="1"/>
</dbReference>
<name>A0A8H7ZQQ2_9FUNG</name>
<comment type="caution">
    <text evidence="5">The sequence shown here is derived from an EMBL/GenBank/DDBJ whole genome shotgun (WGS) entry which is preliminary data.</text>
</comment>
<dbReference type="OrthoDB" id="2155436at2759"/>
<accession>A0A8H7ZQQ2</accession>
<feature type="compositionally biased region" description="Basic residues" evidence="4">
    <location>
        <begin position="314"/>
        <end position="324"/>
    </location>
</feature>
<evidence type="ECO:0000256" key="3">
    <source>
        <dbReference type="PROSITE-ProRule" id="PRU00023"/>
    </source>
</evidence>
<evidence type="ECO:0000256" key="2">
    <source>
        <dbReference type="ARBA" id="ARBA00023043"/>
    </source>
</evidence>
<dbReference type="InterPro" id="IPR002110">
    <property type="entry name" value="Ankyrin_rpt"/>
</dbReference>
<dbReference type="PROSITE" id="PS50297">
    <property type="entry name" value="ANK_REP_REGION"/>
    <property type="match status" value="2"/>
</dbReference>
<feature type="region of interest" description="Disordered" evidence="4">
    <location>
        <begin position="295"/>
        <end position="363"/>
    </location>
</feature>
<dbReference type="AlphaFoldDB" id="A0A8H7ZQQ2"/>
<gene>
    <name evidence="5" type="ORF">BJ554DRAFT_2298</name>
</gene>
<evidence type="ECO:0000313" key="6">
    <source>
        <dbReference type="Proteomes" id="UP000673691"/>
    </source>
</evidence>
<proteinExistence type="predicted"/>
<feature type="region of interest" description="Disordered" evidence="4">
    <location>
        <begin position="375"/>
        <end position="430"/>
    </location>
</feature>
<dbReference type="Pfam" id="PF12796">
    <property type="entry name" value="Ank_2"/>
    <property type="match status" value="1"/>
</dbReference>
<evidence type="ECO:0000256" key="4">
    <source>
        <dbReference type="SAM" id="MobiDB-lite"/>
    </source>
</evidence>
<keyword evidence="1" id="KW-0677">Repeat</keyword>